<evidence type="ECO:0000313" key="3">
    <source>
        <dbReference type="Proteomes" id="UP000274346"/>
    </source>
</evidence>
<dbReference type="InterPro" id="IPR025841">
    <property type="entry name" value="CP_ATPgrasp_2"/>
</dbReference>
<feature type="domain" description="Circularly permuted ATP-grasp type 2" evidence="1">
    <location>
        <begin position="48"/>
        <end position="218"/>
    </location>
</feature>
<organism evidence="2 3">
    <name type="scientific">Raoultella terrigena</name>
    <name type="common">Klebsiella terrigena</name>
    <dbReference type="NCBI Taxonomy" id="577"/>
    <lineage>
        <taxon>Bacteria</taxon>
        <taxon>Pseudomonadati</taxon>
        <taxon>Pseudomonadota</taxon>
        <taxon>Gammaproteobacteria</taxon>
        <taxon>Enterobacterales</taxon>
        <taxon>Enterobacteriaceae</taxon>
        <taxon>Klebsiella/Raoultella group</taxon>
        <taxon>Raoultella</taxon>
    </lineage>
</organism>
<gene>
    <name evidence="2" type="ORF">NCTC13098_03621</name>
</gene>
<dbReference type="PANTHER" id="PTHR34595">
    <property type="entry name" value="BLR5612 PROTEIN"/>
    <property type="match status" value="1"/>
</dbReference>
<accession>A0A3P8KEE1</accession>
<dbReference type="InterPro" id="IPR051680">
    <property type="entry name" value="ATP-dep_Glu-Cys_Ligase-2"/>
</dbReference>
<dbReference type="AlphaFoldDB" id="A0A3P8KEE1"/>
<sequence>MNSVGEMGIEGMENRLRQARRILRDDGATYNLNGDPLSPNVWSLDIIPNLLAEDEWLTVERGLAQRSLLFDLILKDFYGEQRLLKEGIIPSEIVFSHPGFLRQCHGIRLPGAYNLIFHAVDLVRGGDGQFVAIGDRTQAPSGTGYVLENRIAVSRVLPSLFRNSNVRRLSGFFHALRNTLAGLASHKTETPRIVVLTPGAYSSTYFEHAYLANYLGFPAGSGGRSDRA</sequence>
<dbReference type="Proteomes" id="UP000274346">
    <property type="component" value="Chromosome"/>
</dbReference>
<evidence type="ECO:0000313" key="2">
    <source>
        <dbReference type="EMBL" id="VDR27255.1"/>
    </source>
</evidence>
<reference evidence="2 3" key="1">
    <citation type="submission" date="2018-12" db="EMBL/GenBank/DDBJ databases">
        <authorList>
            <consortium name="Pathogen Informatics"/>
        </authorList>
    </citation>
    <scope>NUCLEOTIDE SEQUENCE [LARGE SCALE GENOMIC DNA]</scope>
    <source>
        <strain evidence="2 3">NCTC13098</strain>
    </source>
</reference>
<dbReference type="EMBL" id="LR131271">
    <property type="protein sequence ID" value="VDR27255.1"/>
    <property type="molecule type" value="Genomic_DNA"/>
</dbReference>
<dbReference type="KEGG" id="rtg:NCTC13098_03621"/>
<proteinExistence type="predicted"/>
<dbReference type="Pfam" id="PF14403">
    <property type="entry name" value="CP_ATPgrasp_2"/>
    <property type="match status" value="1"/>
</dbReference>
<name>A0A3P8KEE1_RAOTE</name>
<dbReference type="PANTHER" id="PTHR34595:SF2">
    <property type="entry name" value="BLR2978 PROTEIN"/>
    <property type="match status" value="1"/>
</dbReference>
<evidence type="ECO:0000259" key="1">
    <source>
        <dbReference type="Pfam" id="PF14403"/>
    </source>
</evidence>
<protein>
    <submittedName>
        <fullName evidence="2">Domain of uncharacterized function (DUF404)</fullName>
    </submittedName>
</protein>
<dbReference type="Gene3D" id="3.40.50.11290">
    <property type="match status" value="1"/>
</dbReference>
<dbReference type="SUPFAM" id="SSF56059">
    <property type="entry name" value="Glutathione synthetase ATP-binding domain-like"/>
    <property type="match status" value="1"/>
</dbReference>